<name>A0A7S4GKH0_9EUGL</name>
<protein>
    <recommendedName>
        <fullName evidence="2">Trafficking protein particle complex subunit</fullName>
    </recommendedName>
</protein>
<evidence type="ECO:0000313" key="1">
    <source>
        <dbReference type="EMBL" id="CAE0839655.1"/>
    </source>
</evidence>
<sequence>MPCTNFMIVGKNDTPIYEVEISDRKNPTKPQTMKQFIMHAAMDPLDEMMWTSQALYLKSVDKFNEFVVSAYVTPGYIKFLIMQDMRQEENVKNFFNDVYELYLKTLLNPFYELNTPITSPTFDLRVRALLRRHF</sequence>
<accession>A0A7S4GKH0</accession>
<dbReference type="CDD" id="cd14825">
    <property type="entry name" value="TRAPPC2_sedlin"/>
    <property type="match status" value="1"/>
</dbReference>
<dbReference type="GO" id="GO:0005737">
    <property type="term" value="C:cytoplasm"/>
    <property type="evidence" value="ECO:0007669"/>
    <property type="project" value="GOC"/>
</dbReference>
<dbReference type="SUPFAM" id="SSF64356">
    <property type="entry name" value="SNARE-like"/>
    <property type="match status" value="1"/>
</dbReference>
<dbReference type="PANTHER" id="PTHR12403">
    <property type="entry name" value="TRAFFICKING PROTEIN PARTICLE COMPLEX SUBUNIT 2"/>
    <property type="match status" value="1"/>
</dbReference>
<organism evidence="1">
    <name type="scientific">Eutreptiella gymnastica</name>
    <dbReference type="NCBI Taxonomy" id="73025"/>
    <lineage>
        <taxon>Eukaryota</taxon>
        <taxon>Discoba</taxon>
        <taxon>Euglenozoa</taxon>
        <taxon>Euglenida</taxon>
        <taxon>Spirocuta</taxon>
        <taxon>Euglenophyceae</taxon>
        <taxon>Eutreptiales</taxon>
        <taxon>Eutreptiaceae</taxon>
        <taxon>Eutreptiella</taxon>
    </lineage>
</organism>
<dbReference type="GO" id="GO:0006888">
    <property type="term" value="P:endoplasmic reticulum to Golgi vesicle-mediated transport"/>
    <property type="evidence" value="ECO:0007669"/>
    <property type="project" value="InterPro"/>
</dbReference>
<gene>
    <name evidence="1" type="ORF">EGYM00163_LOCUS51028</name>
</gene>
<reference evidence="1" key="1">
    <citation type="submission" date="2021-01" db="EMBL/GenBank/DDBJ databases">
        <authorList>
            <person name="Corre E."/>
            <person name="Pelletier E."/>
            <person name="Niang G."/>
            <person name="Scheremetjew M."/>
            <person name="Finn R."/>
            <person name="Kale V."/>
            <person name="Holt S."/>
            <person name="Cochrane G."/>
            <person name="Meng A."/>
            <person name="Brown T."/>
            <person name="Cohen L."/>
        </authorList>
    </citation>
    <scope>NUCLEOTIDE SEQUENCE</scope>
    <source>
        <strain evidence="1">CCMP1594</strain>
    </source>
</reference>
<dbReference type="Gene3D" id="3.30.450.70">
    <property type="match status" value="1"/>
</dbReference>
<dbReference type="InterPro" id="IPR006722">
    <property type="entry name" value="Sedlin"/>
</dbReference>
<dbReference type="AlphaFoldDB" id="A0A7S4GKH0"/>
<dbReference type="Pfam" id="PF04628">
    <property type="entry name" value="Sedlin_N"/>
    <property type="match status" value="1"/>
</dbReference>
<dbReference type="EMBL" id="HBJA01148280">
    <property type="protein sequence ID" value="CAE0839655.1"/>
    <property type="molecule type" value="Transcribed_RNA"/>
</dbReference>
<evidence type="ECO:0008006" key="2">
    <source>
        <dbReference type="Google" id="ProtNLM"/>
    </source>
</evidence>
<proteinExistence type="predicted"/>
<dbReference type="InterPro" id="IPR011012">
    <property type="entry name" value="Longin-like_dom_sf"/>
</dbReference>